<feature type="compositionally biased region" description="Basic and acidic residues" evidence="1">
    <location>
        <begin position="50"/>
        <end position="61"/>
    </location>
</feature>
<dbReference type="EMBL" id="JBJQOH010000007">
    <property type="protein sequence ID" value="KAL3680348.1"/>
    <property type="molecule type" value="Genomic_DNA"/>
</dbReference>
<evidence type="ECO:0000313" key="3">
    <source>
        <dbReference type="Proteomes" id="UP001633002"/>
    </source>
</evidence>
<organism evidence="2 3">
    <name type="scientific">Riccia sorocarpa</name>
    <dbReference type="NCBI Taxonomy" id="122646"/>
    <lineage>
        <taxon>Eukaryota</taxon>
        <taxon>Viridiplantae</taxon>
        <taxon>Streptophyta</taxon>
        <taxon>Embryophyta</taxon>
        <taxon>Marchantiophyta</taxon>
        <taxon>Marchantiopsida</taxon>
        <taxon>Marchantiidae</taxon>
        <taxon>Marchantiales</taxon>
        <taxon>Ricciaceae</taxon>
        <taxon>Riccia</taxon>
    </lineage>
</organism>
<dbReference type="AlphaFoldDB" id="A0ABD3GN24"/>
<sequence>MLTVSCILIEMAVARKIICVVGWININTPEWLDQSPRTKDAYNQPEAETGNDRRTCCDQPHDPIGPTTVADDIPAADERTPPQNWTISTPSSGFFLIEREELPDAGEEDIDLLLRSGYAIGAGPKHYRKFEGKVYAWPDYIDLV</sequence>
<reference evidence="2 3" key="1">
    <citation type="submission" date="2024-09" db="EMBL/GenBank/DDBJ databases">
        <title>Chromosome-scale assembly of Riccia sorocarpa.</title>
        <authorList>
            <person name="Paukszto L."/>
        </authorList>
    </citation>
    <scope>NUCLEOTIDE SEQUENCE [LARGE SCALE GENOMIC DNA]</scope>
    <source>
        <strain evidence="2">LP-2024</strain>
        <tissue evidence="2">Aerial parts of the thallus</tissue>
    </source>
</reference>
<gene>
    <name evidence="2" type="ORF">R1sor_023304</name>
</gene>
<feature type="region of interest" description="Disordered" evidence="1">
    <location>
        <begin position="34"/>
        <end position="84"/>
    </location>
</feature>
<evidence type="ECO:0000313" key="2">
    <source>
        <dbReference type="EMBL" id="KAL3680348.1"/>
    </source>
</evidence>
<keyword evidence="3" id="KW-1185">Reference proteome</keyword>
<evidence type="ECO:0000256" key="1">
    <source>
        <dbReference type="SAM" id="MobiDB-lite"/>
    </source>
</evidence>
<dbReference type="Proteomes" id="UP001633002">
    <property type="component" value="Unassembled WGS sequence"/>
</dbReference>
<accession>A0ABD3GN24</accession>
<protein>
    <submittedName>
        <fullName evidence="2">Uncharacterized protein</fullName>
    </submittedName>
</protein>
<proteinExistence type="predicted"/>
<comment type="caution">
    <text evidence="2">The sequence shown here is derived from an EMBL/GenBank/DDBJ whole genome shotgun (WGS) entry which is preliminary data.</text>
</comment>
<name>A0ABD3GN24_9MARC</name>